<dbReference type="EMBL" id="MZXW01000017">
    <property type="protein sequence ID" value="RXT47873.1"/>
    <property type="molecule type" value="Genomic_DNA"/>
</dbReference>
<dbReference type="SUPFAM" id="SSF53756">
    <property type="entry name" value="UDP-Glycosyltransferase/glycogen phosphorylase"/>
    <property type="match status" value="1"/>
</dbReference>
<dbReference type="CDD" id="cd03801">
    <property type="entry name" value="GT4_PimA-like"/>
    <property type="match status" value="1"/>
</dbReference>
<accession>A0A4Q1V9P6</accession>
<comment type="caution">
    <text evidence="1">The sequence shown here is derived from an EMBL/GenBank/DDBJ whole genome shotgun (WGS) entry which is preliminary data.</text>
</comment>
<dbReference type="InterPro" id="IPR050194">
    <property type="entry name" value="Glycosyltransferase_grp1"/>
</dbReference>
<dbReference type="Gene3D" id="3.40.50.2000">
    <property type="entry name" value="Glycogen Phosphorylase B"/>
    <property type="match status" value="2"/>
</dbReference>
<dbReference type="AlphaFoldDB" id="A0A4Q1V9P6"/>
<keyword evidence="2" id="KW-1185">Reference proteome</keyword>
<evidence type="ECO:0000313" key="1">
    <source>
        <dbReference type="EMBL" id="RXT47873.1"/>
    </source>
</evidence>
<reference evidence="1 2" key="1">
    <citation type="submission" date="2017-03" db="EMBL/GenBank/DDBJ databases">
        <authorList>
            <person name="Safronova V.I."/>
            <person name="Sazanova A.L."/>
            <person name="Chirak E.R."/>
        </authorList>
    </citation>
    <scope>NUCLEOTIDE SEQUENCE [LARGE SCALE GENOMIC DNA]</scope>
    <source>
        <strain evidence="1 2">Opo-243</strain>
    </source>
</reference>
<evidence type="ECO:0008006" key="3">
    <source>
        <dbReference type="Google" id="ProtNLM"/>
    </source>
</evidence>
<dbReference type="PANTHER" id="PTHR45947">
    <property type="entry name" value="SULFOQUINOVOSYL TRANSFERASE SQD2"/>
    <property type="match status" value="1"/>
</dbReference>
<dbReference type="Pfam" id="PF13692">
    <property type="entry name" value="Glyco_trans_1_4"/>
    <property type="match status" value="1"/>
</dbReference>
<gene>
    <name evidence="1" type="ORF">B5V03_15730</name>
</gene>
<protein>
    <recommendedName>
        <fullName evidence="3">Glycosyltransferase family 4 protein</fullName>
    </recommendedName>
</protein>
<name>A0A4Q1V9P6_9BRAD</name>
<dbReference type="GO" id="GO:0016757">
    <property type="term" value="F:glycosyltransferase activity"/>
    <property type="evidence" value="ECO:0007669"/>
    <property type="project" value="TreeGrafter"/>
</dbReference>
<dbReference type="PANTHER" id="PTHR45947:SF3">
    <property type="entry name" value="SULFOQUINOVOSYL TRANSFERASE SQD2"/>
    <property type="match status" value="1"/>
</dbReference>
<dbReference type="Proteomes" id="UP000290819">
    <property type="component" value="Unassembled WGS sequence"/>
</dbReference>
<sequence>MPGGFLLGCSAPASHLNGRSIRSSSPHNFPRGRRPRIANDNSLLTLADDFQQSNSMKRISVIAPHFQEYSLLFANALSRHGPVRLFIDLKRLKSEFSDRQMPVAANVTIQHVGLNSILDVFRIFFGMLRSRPNELFVQEASGLLKSIICACVVTVARPFCKIVLTVHDPVPHSGRDAAIAGRLDRFRRYVRGRAHVVLVHGRYCYDEYVANHNFPGQKVHITEHGVILSDGDATETPAAPFSVLFFGRMEEYKGVDVLCEATEILKDENIDFRLRIAGRGPEIDRFQQRYERIPGVEVLNTFVPAKGLVESIVDADCVVLPYLSATQSGVLAGAFANGRFVIASRVGGIPDIVTHMEDGILVPPNDPRALADALKLAASDRELRQRLKAGARHTTDTRLRWDRIVDNLRSVC</sequence>
<organism evidence="1 2">
    <name type="scientific">Bradyrhizobium betae</name>
    <dbReference type="NCBI Taxonomy" id="244734"/>
    <lineage>
        <taxon>Bacteria</taxon>
        <taxon>Pseudomonadati</taxon>
        <taxon>Pseudomonadota</taxon>
        <taxon>Alphaproteobacteria</taxon>
        <taxon>Hyphomicrobiales</taxon>
        <taxon>Nitrobacteraceae</taxon>
        <taxon>Bradyrhizobium</taxon>
    </lineage>
</organism>
<evidence type="ECO:0000313" key="2">
    <source>
        <dbReference type="Proteomes" id="UP000290819"/>
    </source>
</evidence>
<proteinExistence type="predicted"/>